<comment type="caution">
    <text evidence="1">The sequence shown here is derived from an EMBL/GenBank/DDBJ whole genome shotgun (WGS) entry which is preliminary data.</text>
</comment>
<dbReference type="InterPro" id="IPR006059">
    <property type="entry name" value="SBP"/>
</dbReference>
<dbReference type="EMBL" id="SOMN01000032">
    <property type="protein sequence ID" value="TFE23688.1"/>
    <property type="molecule type" value="Genomic_DNA"/>
</dbReference>
<accession>A0A4Y8LQM7</accession>
<dbReference type="PANTHER" id="PTHR43649">
    <property type="entry name" value="ARABINOSE-BINDING PROTEIN-RELATED"/>
    <property type="match status" value="1"/>
</dbReference>
<dbReference type="Gene3D" id="3.40.190.10">
    <property type="entry name" value="Periplasmic binding protein-like II"/>
    <property type="match status" value="1"/>
</dbReference>
<name>A0A4Y8LQM7_9BACL</name>
<dbReference type="RefSeq" id="WP_135153740.1">
    <property type="nucleotide sequence ID" value="NZ_SOMN01000032.1"/>
</dbReference>
<dbReference type="SUPFAM" id="SSF53850">
    <property type="entry name" value="Periplasmic binding protein-like II"/>
    <property type="match status" value="1"/>
</dbReference>
<gene>
    <name evidence="1" type="ORF">E2980_18630</name>
</gene>
<keyword evidence="2" id="KW-1185">Reference proteome</keyword>
<dbReference type="InterPro" id="IPR050490">
    <property type="entry name" value="Bact_solute-bd_prot1"/>
</dbReference>
<dbReference type="AlphaFoldDB" id="A0A4Y8LQM7"/>
<evidence type="ECO:0000313" key="1">
    <source>
        <dbReference type="EMBL" id="TFE23688.1"/>
    </source>
</evidence>
<sequence length="436" mass="48552">MNSIQRFRVLMLSLILIICIGFIPVMAEDGEGTDPSTESAEITELSVYQLDLWDYTPLFQAYVDEVNPNVEINIYSYSIAEYEDRMKIALASGDTPDLFLIPNWILPSFNSYDGIFKDLNDIDAAAVSGIKSRLAKGLWNTVNPTAIDTVSFVPLNSSPQVMFYRTDLFKKAGLPTKPETIDGKLKTWSAFASYGKTFKTKTKKALIAQPISIYESMVQLKSPAYHDDQGNYVGVKNPQIKKAYDYVVKGMKEGWIGKYDDYSLPWEKALKAGTFGVILGGPSTAQDIKEWMPKMAGKWAVASVPEGSYDSGVLSAAIPSNNQNSESVMDLIEWMTETGPQNWVFNEHGLFPANLEALEEKEWLAEKDAYFGNQQVNRWYAKAVQTAKPDLLYRDSSVIAHDIFKNAITNLITSSKADPVKEWAAAGKEAKQVGTN</sequence>
<dbReference type="PANTHER" id="PTHR43649:SF32">
    <property type="entry name" value="SUGAR BINDING SECRETED PROTEIN"/>
    <property type="match status" value="1"/>
</dbReference>
<evidence type="ECO:0000313" key="2">
    <source>
        <dbReference type="Proteomes" id="UP000297900"/>
    </source>
</evidence>
<proteinExistence type="predicted"/>
<organism evidence="1 2">
    <name type="scientific">Cohnella luojiensis</name>
    <dbReference type="NCBI Taxonomy" id="652876"/>
    <lineage>
        <taxon>Bacteria</taxon>
        <taxon>Bacillati</taxon>
        <taxon>Bacillota</taxon>
        <taxon>Bacilli</taxon>
        <taxon>Bacillales</taxon>
        <taxon>Paenibacillaceae</taxon>
        <taxon>Cohnella</taxon>
    </lineage>
</organism>
<dbReference type="OrthoDB" id="9768630at2"/>
<dbReference type="Pfam" id="PF01547">
    <property type="entry name" value="SBP_bac_1"/>
    <property type="match status" value="1"/>
</dbReference>
<dbReference type="Proteomes" id="UP000297900">
    <property type="component" value="Unassembled WGS sequence"/>
</dbReference>
<protein>
    <submittedName>
        <fullName evidence="1">Extracellular solute-binding protein</fullName>
    </submittedName>
</protein>
<reference evidence="1 2" key="1">
    <citation type="submission" date="2019-03" db="EMBL/GenBank/DDBJ databases">
        <title>Cohnella endophytica sp. nov., a novel endophytic bacterium isolated from bark of Sonneratia apetala.</title>
        <authorList>
            <person name="Tuo L."/>
        </authorList>
    </citation>
    <scope>NUCLEOTIDE SEQUENCE [LARGE SCALE GENOMIC DNA]</scope>
    <source>
        <strain evidence="1 2">CCTCC AB 208254</strain>
    </source>
</reference>